<dbReference type="OrthoDB" id="3265918at2759"/>
<dbReference type="STRING" id="2282107.A0A286UDW4"/>
<proteinExistence type="predicted"/>
<evidence type="ECO:0000313" key="2">
    <source>
        <dbReference type="Proteomes" id="UP000217199"/>
    </source>
</evidence>
<dbReference type="EMBL" id="NBII01000006">
    <property type="protein sequence ID" value="PAV17783.1"/>
    <property type="molecule type" value="Genomic_DNA"/>
</dbReference>
<gene>
    <name evidence="1" type="ORF">PNOK_0626900</name>
</gene>
<accession>A0A286UDW4</accession>
<comment type="caution">
    <text evidence="1">The sequence shown here is derived from an EMBL/GenBank/DDBJ whole genome shotgun (WGS) entry which is preliminary data.</text>
</comment>
<dbReference type="InParanoid" id="A0A286UDW4"/>
<evidence type="ECO:0000313" key="1">
    <source>
        <dbReference type="EMBL" id="PAV17783.1"/>
    </source>
</evidence>
<name>A0A286UDW4_9AGAM</name>
<sequence>MTSLPCNTERLLLDLTKLPRARRLRSVRFRRTTPGKASRLITPFIASKNDRILDPKHPAAKVPLSQFVHKQVPSFRDHSASSLLGIRAFPKALLEKNEFAWLQEDWPYKARGKSNYFVMDGGKSKDGNKAGGADVSKGYEQVRVLGGAKRVNMSVLFVISKKLVHKDACVRTRIKNRIKSALSLLITRDVEVAPSVSNTSSEQDSSKQETTLVSTGTDDGEKWIMQDWVYIFYPKLDVYRAPFNEIVSSLRLGLGYVNKRCRELETFWSSGRSTSGSILYSGSRIIKGRVVKFKR</sequence>
<organism evidence="1 2">
    <name type="scientific">Pyrrhoderma noxium</name>
    <dbReference type="NCBI Taxonomy" id="2282107"/>
    <lineage>
        <taxon>Eukaryota</taxon>
        <taxon>Fungi</taxon>
        <taxon>Dikarya</taxon>
        <taxon>Basidiomycota</taxon>
        <taxon>Agaricomycotina</taxon>
        <taxon>Agaricomycetes</taxon>
        <taxon>Hymenochaetales</taxon>
        <taxon>Hymenochaetaceae</taxon>
        <taxon>Pyrrhoderma</taxon>
    </lineage>
</organism>
<keyword evidence="2" id="KW-1185">Reference proteome</keyword>
<reference evidence="1 2" key="1">
    <citation type="journal article" date="2017" name="Mol. Ecol.">
        <title>Comparative and population genomic landscape of Phellinus noxius: A hypervariable fungus causing root rot in trees.</title>
        <authorList>
            <person name="Chung C.L."/>
            <person name="Lee T.J."/>
            <person name="Akiba M."/>
            <person name="Lee H.H."/>
            <person name="Kuo T.H."/>
            <person name="Liu D."/>
            <person name="Ke H.M."/>
            <person name="Yokoi T."/>
            <person name="Roa M.B."/>
            <person name="Lu M.J."/>
            <person name="Chang Y.Y."/>
            <person name="Ann P.J."/>
            <person name="Tsai J.N."/>
            <person name="Chen C.Y."/>
            <person name="Tzean S.S."/>
            <person name="Ota Y."/>
            <person name="Hattori T."/>
            <person name="Sahashi N."/>
            <person name="Liou R.F."/>
            <person name="Kikuchi T."/>
            <person name="Tsai I.J."/>
        </authorList>
    </citation>
    <scope>NUCLEOTIDE SEQUENCE [LARGE SCALE GENOMIC DNA]</scope>
    <source>
        <strain evidence="1 2">FFPRI411160</strain>
    </source>
</reference>
<protein>
    <submittedName>
        <fullName evidence="1">Uncharacterized protein</fullName>
    </submittedName>
</protein>
<dbReference type="Proteomes" id="UP000217199">
    <property type="component" value="Unassembled WGS sequence"/>
</dbReference>
<dbReference type="AlphaFoldDB" id="A0A286UDW4"/>